<comment type="caution">
    <text evidence="7">The sequence shown here is derived from an EMBL/GenBank/DDBJ whole genome shotgun (WGS) entry which is preliminary data.</text>
</comment>
<name>A0A7J7GUQ2_CAMSI</name>
<evidence type="ECO:0000256" key="1">
    <source>
        <dbReference type="ARBA" id="ARBA00010701"/>
    </source>
</evidence>
<evidence type="ECO:0000313" key="7">
    <source>
        <dbReference type="EMBL" id="KAF5944512.1"/>
    </source>
</evidence>
<keyword evidence="3 5" id="KW-0442">Lipid degradation</keyword>
<dbReference type="Gene3D" id="3.40.50.1820">
    <property type="entry name" value="alpha/beta hydrolase"/>
    <property type="match status" value="1"/>
</dbReference>
<reference evidence="8" key="1">
    <citation type="journal article" date="2020" name="Nat. Commun.">
        <title>Genome assembly of wild tea tree DASZ reveals pedigree and selection history of tea varieties.</title>
        <authorList>
            <person name="Zhang W."/>
            <person name="Zhang Y."/>
            <person name="Qiu H."/>
            <person name="Guo Y."/>
            <person name="Wan H."/>
            <person name="Zhang X."/>
            <person name="Scossa F."/>
            <person name="Alseekh S."/>
            <person name="Zhang Q."/>
            <person name="Wang P."/>
            <person name="Xu L."/>
            <person name="Schmidt M.H."/>
            <person name="Jia X."/>
            <person name="Li D."/>
            <person name="Zhu A."/>
            <person name="Guo F."/>
            <person name="Chen W."/>
            <person name="Ni D."/>
            <person name="Usadel B."/>
            <person name="Fernie A.R."/>
            <person name="Wen W."/>
        </authorList>
    </citation>
    <scope>NUCLEOTIDE SEQUENCE [LARGE SCALE GENOMIC DNA]</scope>
    <source>
        <strain evidence="8">cv. G240</strain>
    </source>
</reference>
<dbReference type="InterPro" id="IPR002921">
    <property type="entry name" value="Fungal_lipase-type"/>
</dbReference>
<evidence type="ECO:0000259" key="6">
    <source>
        <dbReference type="Pfam" id="PF01764"/>
    </source>
</evidence>
<proteinExistence type="inferred from homology"/>
<dbReference type="PANTHER" id="PTHR31828">
    <property type="entry name" value="PHOSPHOLIPASE A1-IIGAMMA"/>
    <property type="match status" value="1"/>
</dbReference>
<dbReference type="GO" id="GO:0016042">
    <property type="term" value="P:lipid catabolic process"/>
    <property type="evidence" value="ECO:0007669"/>
    <property type="project" value="UniProtKB-UniRule"/>
</dbReference>
<comment type="similarity">
    <text evidence="1 5">Belongs to the AB hydrolase superfamily. Lipase family.</text>
</comment>
<evidence type="ECO:0000256" key="4">
    <source>
        <dbReference type="ARBA" id="ARBA00023098"/>
    </source>
</evidence>
<accession>A0A7J7GUQ2</accession>
<dbReference type="Pfam" id="PF01764">
    <property type="entry name" value="Lipase_3"/>
    <property type="match status" value="1"/>
</dbReference>
<dbReference type="AlphaFoldDB" id="A0A7J7GUQ2"/>
<dbReference type="CDD" id="cd00519">
    <property type="entry name" value="Lipase_3"/>
    <property type="match status" value="1"/>
</dbReference>
<keyword evidence="2 5" id="KW-0378">Hydrolase</keyword>
<reference evidence="7 8" key="2">
    <citation type="submission" date="2020-07" db="EMBL/GenBank/DDBJ databases">
        <title>Genome assembly of wild tea tree DASZ reveals pedigree and selection history of tea varieties.</title>
        <authorList>
            <person name="Zhang W."/>
        </authorList>
    </citation>
    <scope>NUCLEOTIDE SEQUENCE [LARGE SCALE GENOMIC DNA]</scope>
    <source>
        <strain evidence="8">cv. G240</strain>
        <tissue evidence="7">Leaf</tissue>
    </source>
</reference>
<organism evidence="7 8">
    <name type="scientific">Camellia sinensis</name>
    <name type="common">Tea plant</name>
    <name type="synonym">Thea sinensis</name>
    <dbReference type="NCBI Taxonomy" id="4442"/>
    <lineage>
        <taxon>Eukaryota</taxon>
        <taxon>Viridiplantae</taxon>
        <taxon>Streptophyta</taxon>
        <taxon>Embryophyta</taxon>
        <taxon>Tracheophyta</taxon>
        <taxon>Spermatophyta</taxon>
        <taxon>Magnoliopsida</taxon>
        <taxon>eudicotyledons</taxon>
        <taxon>Gunneridae</taxon>
        <taxon>Pentapetalae</taxon>
        <taxon>asterids</taxon>
        <taxon>Ericales</taxon>
        <taxon>Theaceae</taxon>
        <taxon>Camellia</taxon>
    </lineage>
</organism>
<dbReference type="SUPFAM" id="SSF53474">
    <property type="entry name" value="alpha/beta-Hydrolases"/>
    <property type="match status" value="1"/>
</dbReference>
<dbReference type="EMBL" id="JACBKZ010000008">
    <property type="protein sequence ID" value="KAF5944512.1"/>
    <property type="molecule type" value="Genomic_DNA"/>
</dbReference>
<dbReference type="PANTHER" id="PTHR31828:SF1">
    <property type="entry name" value="PHOSPHOLIPASE A1-IIGAMMA"/>
    <property type="match status" value="1"/>
</dbReference>
<evidence type="ECO:0000256" key="3">
    <source>
        <dbReference type="ARBA" id="ARBA00022963"/>
    </source>
</evidence>
<keyword evidence="4 5" id="KW-0443">Lipid metabolism</keyword>
<dbReference type="InterPro" id="IPR029058">
    <property type="entry name" value="AB_hydrolase_fold"/>
</dbReference>
<evidence type="ECO:0000256" key="5">
    <source>
        <dbReference type="RuleBase" id="RU367093"/>
    </source>
</evidence>
<feature type="domain" description="Fungal lipase-type" evidence="6">
    <location>
        <begin position="37"/>
        <end position="130"/>
    </location>
</feature>
<comment type="function">
    <text evidence="5">Acylhydrolase that catalyzes the hydrolysis of phospholipids at the sn-1 position.</text>
</comment>
<keyword evidence="8" id="KW-1185">Reference proteome</keyword>
<dbReference type="InterPro" id="IPR033556">
    <property type="entry name" value="PLA"/>
</dbReference>
<sequence>MNPLHSISENKRSLRCVGYGTLSTTQMIQDHHSPRLVLGEVRRLAEEHKDEEIGITVVGHSLGGVMATLNAVDIAANELNNPRDRQNKACPVTAFVFGSPRIGDSSFKEVFSGLKNVRVLRVRNTLDVVSVRINTPTNLSVYLKSLGNLQSWHNLEAYLHGVAGTQGSKGGFELEIKHDIALVNKQLDALNDDNFIPPSWWCENNKGMVQQPDGSWKLMDHESNDNF</sequence>
<evidence type="ECO:0000256" key="2">
    <source>
        <dbReference type="ARBA" id="ARBA00022801"/>
    </source>
</evidence>
<dbReference type="GO" id="GO:0008970">
    <property type="term" value="F:phospholipase A1 activity"/>
    <property type="evidence" value="ECO:0007669"/>
    <property type="project" value="UniProtKB-UniRule"/>
</dbReference>
<evidence type="ECO:0000313" key="8">
    <source>
        <dbReference type="Proteomes" id="UP000593564"/>
    </source>
</evidence>
<dbReference type="EC" id="3.1.1.-" evidence="5"/>
<gene>
    <name evidence="7" type="ORF">HYC85_018589</name>
</gene>
<dbReference type="Proteomes" id="UP000593564">
    <property type="component" value="Unassembled WGS sequence"/>
</dbReference>
<protein>
    <recommendedName>
        <fullName evidence="5">Phospholipase A1</fullName>
        <ecNumber evidence="5">3.1.1.-</ecNumber>
    </recommendedName>
</protein>